<comment type="caution">
    <text evidence="1">The sequence shown here is derived from an EMBL/GenBank/DDBJ whole genome shotgun (WGS) entry which is preliminary data.</text>
</comment>
<protein>
    <submittedName>
        <fullName evidence="1">Uncharacterized protein</fullName>
    </submittedName>
</protein>
<dbReference type="AlphaFoldDB" id="A0A1M2VUN0"/>
<dbReference type="Proteomes" id="UP000184267">
    <property type="component" value="Unassembled WGS sequence"/>
</dbReference>
<gene>
    <name evidence="1" type="ORF">TRAPUB_12199</name>
</gene>
<name>A0A1M2VUN0_TRAPU</name>
<keyword evidence="2" id="KW-1185">Reference proteome</keyword>
<accession>A0A1M2VUN0</accession>
<proteinExistence type="predicted"/>
<dbReference type="EMBL" id="MNAD01000660">
    <property type="protein sequence ID" value="OJT11324.1"/>
    <property type="molecule type" value="Genomic_DNA"/>
</dbReference>
<organism evidence="1 2">
    <name type="scientific">Trametes pubescens</name>
    <name type="common">White-rot fungus</name>
    <dbReference type="NCBI Taxonomy" id="154538"/>
    <lineage>
        <taxon>Eukaryota</taxon>
        <taxon>Fungi</taxon>
        <taxon>Dikarya</taxon>
        <taxon>Basidiomycota</taxon>
        <taxon>Agaricomycotina</taxon>
        <taxon>Agaricomycetes</taxon>
        <taxon>Polyporales</taxon>
        <taxon>Polyporaceae</taxon>
        <taxon>Trametes</taxon>
    </lineage>
</organism>
<evidence type="ECO:0000313" key="1">
    <source>
        <dbReference type="EMBL" id="OJT11324.1"/>
    </source>
</evidence>
<evidence type="ECO:0000313" key="2">
    <source>
        <dbReference type="Proteomes" id="UP000184267"/>
    </source>
</evidence>
<reference evidence="1 2" key="1">
    <citation type="submission" date="2016-10" db="EMBL/GenBank/DDBJ databases">
        <title>Genome sequence of the basidiomycete white-rot fungus Trametes pubescens.</title>
        <authorList>
            <person name="Makela M.R."/>
            <person name="Granchi Z."/>
            <person name="Peng M."/>
            <person name="De Vries R.P."/>
            <person name="Grigoriev I."/>
            <person name="Riley R."/>
            <person name="Hilden K."/>
        </authorList>
    </citation>
    <scope>NUCLEOTIDE SEQUENCE [LARGE SCALE GENOMIC DNA]</scope>
    <source>
        <strain evidence="1 2">FBCC735</strain>
    </source>
</reference>
<sequence length="126" mass="14052">MTLAVPSHVLQLGVDVLEGGVRLEVKVLVLVEEKLRRAQELPQLQLPVLAACELILQKRRSHNQPFNDACTSGKLMREVYLRTISDFYFILNSRAGSDIEFAEDDEKVAAGLMDKTCEARQVAGVK</sequence>